<evidence type="ECO:0000256" key="1">
    <source>
        <dbReference type="ARBA" id="ARBA00023002"/>
    </source>
</evidence>
<dbReference type="PANTHER" id="PTHR43539">
    <property type="entry name" value="FLAVIN-BINDING MONOOXYGENASE-LIKE PROTEIN (AFU_ORTHOLOGUE AFUA_4G09220)"/>
    <property type="match status" value="1"/>
</dbReference>
<reference evidence="2 3" key="1">
    <citation type="journal article" date="2024" name="Commun. Biol.">
        <title>Comparative genomic analysis of thermophilic fungi reveals convergent evolutionary adaptations and gene losses.</title>
        <authorList>
            <person name="Steindorff A.S."/>
            <person name="Aguilar-Pontes M.V."/>
            <person name="Robinson A.J."/>
            <person name="Andreopoulos B."/>
            <person name="LaButti K."/>
            <person name="Kuo A."/>
            <person name="Mondo S."/>
            <person name="Riley R."/>
            <person name="Otillar R."/>
            <person name="Haridas S."/>
            <person name="Lipzen A."/>
            <person name="Grimwood J."/>
            <person name="Schmutz J."/>
            <person name="Clum A."/>
            <person name="Reid I.D."/>
            <person name="Moisan M.C."/>
            <person name="Butler G."/>
            <person name="Nguyen T.T.M."/>
            <person name="Dewar K."/>
            <person name="Conant G."/>
            <person name="Drula E."/>
            <person name="Henrissat B."/>
            <person name="Hansel C."/>
            <person name="Singer S."/>
            <person name="Hutchinson M.I."/>
            <person name="de Vries R.P."/>
            <person name="Natvig D.O."/>
            <person name="Powell A.J."/>
            <person name="Tsang A."/>
            <person name="Grigoriev I.V."/>
        </authorList>
    </citation>
    <scope>NUCLEOTIDE SEQUENCE [LARGE SCALE GENOMIC DNA]</scope>
    <source>
        <strain evidence="2 3">CBS 494.80</strain>
    </source>
</reference>
<dbReference type="EMBL" id="JAZHXI010000006">
    <property type="protein sequence ID" value="KAL2070656.1"/>
    <property type="molecule type" value="Genomic_DNA"/>
</dbReference>
<proteinExistence type="predicted"/>
<dbReference type="InterPro" id="IPR050982">
    <property type="entry name" value="Auxin_biosynth/cation_transpt"/>
</dbReference>
<sequence>MARGFDDVPGSLPSDRVPKDFDISTVAFSKLAENALSKLTESDIDDSALWRDHFSLTGEVRTFFGAAKIKKQWKFYSEERRPHSFQAGPAMIMRPAPETSWVDLSFTFLTSQRGKLVGNCSGTISFIPSDDGRGWKMWMLRTILENFEGLGNPDDPSPIFVNPKVPNSMQCEHDIAVLIVGAGQCGLSLAGRLGALGINYVLLEKAEEIGCSWTGKYDAVRQHTVREMNNLPFDRTYKDSDPTLLPAKTVAEGFQNYVKKYRINIWLAANVESCVKNIEKPGWVVNVRRGEQKNLVKARHLVLSMGARQSVPKQPNVDNAASFNGTILDISAFKNSSRWSGKKGIVVGSATSAHDVAQDMLDYGLVSVTMIQRDKTPVFPVEWIVAGQSTIFNLEIPPTVADRIDSTLPLKISREIPKCNFKTAFEVEKERFDGLERAGFHVDRERPLYDGVLLRLGSYYIDVGTSARIAKGEIQVKSRDPIKRFVGRGLVFESGDILEADLVVFATGYQQDPRPQAASIVGHEVAQSMMTSKGLDEDGEFDRMMMPACPWAWIMGGAVSIARWNSRFIALQIQAELLGQPFPGCQWGELVEGRNAVIE</sequence>
<accession>A0ABR4CMR1</accession>
<evidence type="ECO:0008006" key="4">
    <source>
        <dbReference type="Google" id="ProtNLM"/>
    </source>
</evidence>
<evidence type="ECO:0000313" key="3">
    <source>
        <dbReference type="Proteomes" id="UP001595075"/>
    </source>
</evidence>
<evidence type="ECO:0000313" key="2">
    <source>
        <dbReference type="EMBL" id="KAL2070656.1"/>
    </source>
</evidence>
<gene>
    <name evidence="2" type="ORF">VTL71DRAFT_13682</name>
</gene>
<dbReference type="InterPro" id="IPR036188">
    <property type="entry name" value="FAD/NAD-bd_sf"/>
</dbReference>
<name>A0ABR4CMR1_9HELO</name>
<keyword evidence="3" id="KW-1185">Reference proteome</keyword>
<dbReference type="SUPFAM" id="SSF51905">
    <property type="entry name" value="FAD/NAD(P)-binding domain"/>
    <property type="match status" value="2"/>
</dbReference>
<dbReference type="Proteomes" id="UP001595075">
    <property type="component" value="Unassembled WGS sequence"/>
</dbReference>
<dbReference type="Pfam" id="PF13738">
    <property type="entry name" value="Pyr_redox_3"/>
    <property type="match status" value="1"/>
</dbReference>
<dbReference type="Gene3D" id="3.50.50.60">
    <property type="entry name" value="FAD/NAD(P)-binding domain"/>
    <property type="match status" value="1"/>
</dbReference>
<protein>
    <recommendedName>
        <fullName evidence="4">Flavin-containing monooxygenase</fullName>
    </recommendedName>
</protein>
<keyword evidence="1" id="KW-0560">Oxidoreductase</keyword>
<organism evidence="2 3">
    <name type="scientific">Oculimacula yallundae</name>
    <dbReference type="NCBI Taxonomy" id="86028"/>
    <lineage>
        <taxon>Eukaryota</taxon>
        <taxon>Fungi</taxon>
        <taxon>Dikarya</taxon>
        <taxon>Ascomycota</taxon>
        <taxon>Pezizomycotina</taxon>
        <taxon>Leotiomycetes</taxon>
        <taxon>Helotiales</taxon>
        <taxon>Ploettnerulaceae</taxon>
        <taxon>Oculimacula</taxon>
    </lineage>
</organism>
<comment type="caution">
    <text evidence="2">The sequence shown here is derived from an EMBL/GenBank/DDBJ whole genome shotgun (WGS) entry which is preliminary data.</text>
</comment>
<dbReference type="PANTHER" id="PTHR43539:SF68">
    <property type="entry name" value="FLAVIN-BINDING MONOOXYGENASE-LIKE PROTEIN (AFU_ORTHOLOGUE AFUA_4G09220)"/>
    <property type="match status" value="1"/>
</dbReference>